<dbReference type="EMBL" id="JADIMU010000060">
    <property type="protein sequence ID" value="MBO8443841.1"/>
    <property type="molecule type" value="Genomic_DNA"/>
</dbReference>
<dbReference type="AlphaFoldDB" id="A0A9D9E9I6"/>
<reference evidence="1" key="2">
    <citation type="journal article" date="2021" name="PeerJ">
        <title>Extensive microbial diversity within the chicken gut microbiome revealed by metagenomics and culture.</title>
        <authorList>
            <person name="Gilroy R."/>
            <person name="Ravi A."/>
            <person name="Getino M."/>
            <person name="Pursley I."/>
            <person name="Horton D.L."/>
            <person name="Alikhan N.F."/>
            <person name="Baker D."/>
            <person name="Gharbi K."/>
            <person name="Hall N."/>
            <person name="Watson M."/>
            <person name="Adriaenssens E.M."/>
            <person name="Foster-Nyarko E."/>
            <person name="Jarju S."/>
            <person name="Secka A."/>
            <person name="Antonio M."/>
            <person name="Oren A."/>
            <person name="Chaudhuri R.R."/>
            <person name="La Ragione R."/>
            <person name="Hildebrand F."/>
            <person name="Pallen M.J."/>
        </authorList>
    </citation>
    <scope>NUCLEOTIDE SEQUENCE</scope>
    <source>
        <strain evidence="1">11167</strain>
    </source>
</reference>
<name>A0A9D9E9I6_9SPIR</name>
<protein>
    <submittedName>
        <fullName evidence="1">Uncharacterized protein</fullName>
    </submittedName>
</protein>
<accession>A0A9D9E9I6</accession>
<organism evidence="1 2">
    <name type="scientific">Candidatus Aphodenecus pullistercoris</name>
    <dbReference type="NCBI Taxonomy" id="2840669"/>
    <lineage>
        <taxon>Bacteria</taxon>
        <taxon>Pseudomonadati</taxon>
        <taxon>Spirochaetota</taxon>
        <taxon>Spirochaetia</taxon>
        <taxon>Spirochaetales</taxon>
        <taxon>Candidatus Aphodenecus</taxon>
    </lineage>
</organism>
<reference evidence="1" key="1">
    <citation type="submission" date="2020-10" db="EMBL/GenBank/DDBJ databases">
        <authorList>
            <person name="Gilroy R."/>
        </authorList>
    </citation>
    <scope>NUCLEOTIDE SEQUENCE</scope>
    <source>
        <strain evidence="1">11167</strain>
    </source>
</reference>
<evidence type="ECO:0000313" key="2">
    <source>
        <dbReference type="Proteomes" id="UP000823633"/>
    </source>
</evidence>
<gene>
    <name evidence="1" type="ORF">IAC42_08835</name>
</gene>
<sequence length="77" mass="9689">MRQYYSDYATQDAFEFYAQDEWNHREDPSEDDDYEDWVEMHFDEIEDVMNEAKQEQEDYIHELMEDDPDWYDTWDPS</sequence>
<dbReference type="Proteomes" id="UP000823633">
    <property type="component" value="Unassembled WGS sequence"/>
</dbReference>
<evidence type="ECO:0000313" key="1">
    <source>
        <dbReference type="EMBL" id="MBO8443841.1"/>
    </source>
</evidence>
<proteinExistence type="predicted"/>
<comment type="caution">
    <text evidence="1">The sequence shown here is derived from an EMBL/GenBank/DDBJ whole genome shotgun (WGS) entry which is preliminary data.</text>
</comment>